<dbReference type="Pfam" id="PF04775">
    <property type="entry name" value="Bile_Hydr_Trans"/>
    <property type="match status" value="1"/>
</dbReference>
<dbReference type="Pfam" id="PF08840">
    <property type="entry name" value="BAAT_C"/>
    <property type="match status" value="1"/>
</dbReference>
<organism evidence="5 6">
    <name type="scientific">Haemonchus contortus</name>
    <name type="common">Barber pole worm</name>
    <dbReference type="NCBI Taxonomy" id="6289"/>
    <lineage>
        <taxon>Eukaryota</taxon>
        <taxon>Metazoa</taxon>
        <taxon>Ecdysozoa</taxon>
        <taxon>Nematoda</taxon>
        <taxon>Chromadorea</taxon>
        <taxon>Rhabditida</taxon>
        <taxon>Rhabditina</taxon>
        <taxon>Rhabditomorpha</taxon>
        <taxon>Strongyloidea</taxon>
        <taxon>Trichostrongylidae</taxon>
        <taxon>Haemonchus</taxon>
    </lineage>
</organism>
<dbReference type="Gene3D" id="2.60.40.2240">
    <property type="entry name" value="Acyl-CoA thioester hydrolase/BAAT N-terminal domain"/>
    <property type="match status" value="1"/>
</dbReference>
<protein>
    <submittedName>
        <fullName evidence="6">Acyl-coenzyme A thioesterase 1-like</fullName>
    </submittedName>
</protein>
<dbReference type="AlphaFoldDB" id="A0A7I5EER6"/>
<dbReference type="PIRSF" id="PIRSF016521">
    <property type="entry name" value="Acyl-CoA_hydro"/>
    <property type="match status" value="1"/>
</dbReference>
<dbReference type="GO" id="GO:0006637">
    <property type="term" value="P:acyl-CoA metabolic process"/>
    <property type="evidence" value="ECO:0007669"/>
    <property type="project" value="InterPro"/>
</dbReference>
<dbReference type="GO" id="GO:0047617">
    <property type="term" value="F:fatty acyl-CoA hydrolase activity"/>
    <property type="evidence" value="ECO:0007669"/>
    <property type="project" value="TreeGrafter"/>
</dbReference>
<evidence type="ECO:0000259" key="4">
    <source>
        <dbReference type="Pfam" id="PF08840"/>
    </source>
</evidence>
<feature type="active site" description="Charge relay system" evidence="2">
    <location>
        <position position="350"/>
    </location>
</feature>
<evidence type="ECO:0000256" key="1">
    <source>
        <dbReference type="ARBA" id="ARBA00006538"/>
    </source>
</evidence>
<evidence type="ECO:0000259" key="3">
    <source>
        <dbReference type="Pfam" id="PF04775"/>
    </source>
</evidence>
<dbReference type="InterPro" id="IPR014940">
    <property type="entry name" value="BAAT_C"/>
</dbReference>
<dbReference type="PANTHER" id="PTHR10824:SF4">
    <property type="entry name" value="ACYL-COENZYME A THIOESTERASE 1-LIKE"/>
    <property type="match status" value="1"/>
</dbReference>
<feature type="domain" description="BAAT/Acyl-CoA thioester hydrolase C-terminal" evidence="4">
    <location>
        <begin position="197"/>
        <end position="401"/>
    </location>
</feature>
<evidence type="ECO:0000256" key="2">
    <source>
        <dbReference type="PIRSR" id="PIRSR016521-1"/>
    </source>
</evidence>
<dbReference type="GO" id="GO:0006631">
    <property type="term" value="P:fatty acid metabolic process"/>
    <property type="evidence" value="ECO:0007669"/>
    <property type="project" value="TreeGrafter"/>
</dbReference>
<dbReference type="Proteomes" id="UP000025227">
    <property type="component" value="Unplaced"/>
</dbReference>
<keyword evidence="5" id="KW-1185">Reference proteome</keyword>
<feature type="active site" description="Charge relay system" evidence="2">
    <location>
        <position position="224"/>
    </location>
</feature>
<dbReference type="SUPFAM" id="SSF53474">
    <property type="entry name" value="alpha/beta-Hydrolases"/>
    <property type="match status" value="1"/>
</dbReference>
<dbReference type="InterPro" id="IPR042490">
    <property type="entry name" value="Thio_Ohase/BAAT_N"/>
</dbReference>
<sequence>MLHVDKPDSMMTEPICMTATSLVPDKTYEILLKLNHSIGTLYGRGHFKADSRGVIDLAKTAPLRGTYSGVRPMGLFESLTPSDDYRFGSYCKCTPPEPFHFVLELYDDVGKLVHSLPLLKRWMHPAVVRREIEEDGICGTLFLPPGEGPFPTILDMSGTGGGINEHKGATLSSEGFCVLSLAFFQYKSLIEDMNELDMDYFKKAIDWLISQPFTRNEIGIQGVSFGGLLVNMLAVRHPEIIAVCSINGSHCLSDVAKIKEHGKFLPYVGTAVNMLQYINGAMCFSKAVQYMDVSEEADIKIETAPKRTAFRFVGSLDDLSTPTVFCSRLAEKKLKESGHYVEVDFAPGGHLMEPPYYPGLPVVYSKFAGTMQAYGGEPSQHGASQPRVWANTVSFFKRFLGDTKPLPDYRQELRSHL</sequence>
<evidence type="ECO:0000313" key="6">
    <source>
        <dbReference type="WBParaSite" id="HCON_00185570-00001"/>
    </source>
</evidence>
<evidence type="ECO:0000313" key="5">
    <source>
        <dbReference type="Proteomes" id="UP000025227"/>
    </source>
</evidence>
<name>A0A7I5EER6_HAECO</name>
<dbReference type="WBParaSite" id="HCON_00185570-00001">
    <property type="protein sequence ID" value="HCON_00185570-00001"/>
    <property type="gene ID" value="HCON_00185570"/>
</dbReference>
<dbReference type="Gene3D" id="3.40.50.1820">
    <property type="entry name" value="alpha/beta hydrolase"/>
    <property type="match status" value="1"/>
</dbReference>
<dbReference type="OrthoDB" id="6347013at2759"/>
<feature type="domain" description="Acyl-CoA thioester hydrolase/bile acid-CoA amino acid N-acetyltransferase" evidence="3">
    <location>
        <begin position="13"/>
        <end position="134"/>
    </location>
</feature>
<proteinExistence type="inferred from homology"/>
<dbReference type="OMA" id="IEKPYQR"/>
<feature type="active site" description="Charge relay system" evidence="2">
    <location>
        <position position="318"/>
    </location>
</feature>
<dbReference type="InterPro" id="IPR029058">
    <property type="entry name" value="AB_hydrolase_fold"/>
</dbReference>
<dbReference type="InterPro" id="IPR016662">
    <property type="entry name" value="Acyl-CoA_thioEstase_long-chain"/>
</dbReference>
<accession>A0A7I5EER6</accession>
<comment type="similarity">
    <text evidence="1">Belongs to the C/M/P thioester hydrolase family.</text>
</comment>
<dbReference type="PANTHER" id="PTHR10824">
    <property type="entry name" value="ACYL-COENZYME A THIOESTERASE-RELATED"/>
    <property type="match status" value="1"/>
</dbReference>
<reference evidence="6" key="1">
    <citation type="submission" date="2020-12" db="UniProtKB">
        <authorList>
            <consortium name="WormBaseParasite"/>
        </authorList>
    </citation>
    <scope>IDENTIFICATION</scope>
    <source>
        <strain evidence="6">MHco3</strain>
    </source>
</reference>
<dbReference type="InterPro" id="IPR006862">
    <property type="entry name" value="Thio_Ohase/aa_AcTrfase"/>
</dbReference>